<evidence type="ECO:0000256" key="3">
    <source>
        <dbReference type="ARBA" id="ARBA00022692"/>
    </source>
</evidence>
<evidence type="ECO:0000256" key="7">
    <source>
        <dbReference type="SAM" id="Phobius"/>
    </source>
</evidence>
<dbReference type="AlphaFoldDB" id="A0AAW3ZX71"/>
<evidence type="ECO:0000256" key="2">
    <source>
        <dbReference type="ARBA" id="ARBA00022475"/>
    </source>
</evidence>
<dbReference type="RefSeq" id="WP_170016653.1">
    <property type="nucleotide sequence ID" value="NZ_CP012545.1"/>
</dbReference>
<keyword evidence="2" id="KW-1003">Cell membrane</keyword>
<evidence type="ECO:0000256" key="6">
    <source>
        <dbReference type="RuleBase" id="RU004057"/>
    </source>
</evidence>
<dbReference type="Proteomes" id="UP000650616">
    <property type="component" value="Unassembled WGS sequence"/>
</dbReference>
<evidence type="ECO:0000256" key="1">
    <source>
        <dbReference type="ARBA" id="ARBA00004429"/>
    </source>
</evidence>
<comment type="caution">
    <text evidence="10">The sequence shown here is derived from an EMBL/GenBank/DDBJ whole genome shotgun (WGS) entry which is preliminary data.</text>
</comment>
<keyword evidence="6" id="KW-0813">Transport</keyword>
<keyword evidence="5 7" id="KW-0472">Membrane</keyword>
<keyword evidence="11" id="KW-1185">Reference proteome</keyword>
<feature type="transmembrane region" description="Helical" evidence="7">
    <location>
        <begin position="21"/>
        <end position="43"/>
    </location>
</feature>
<dbReference type="EMBL" id="LIWG01000008">
    <property type="protein sequence ID" value="MBE3608459.1"/>
    <property type="molecule type" value="Genomic_DNA"/>
</dbReference>
<keyword evidence="6" id="KW-0653">Protein transport</keyword>
<dbReference type="Pfam" id="PF01618">
    <property type="entry name" value="MotA_ExbB"/>
    <property type="match status" value="1"/>
</dbReference>
<feature type="domain" description="MotA/TolQ/ExbB proton channel" evidence="8">
    <location>
        <begin position="124"/>
        <end position="205"/>
    </location>
</feature>
<keyword evidence="4 7" id="KW-1133">Transmembrane helix</keyword>
<reference evidence="10 11" key="1">
    <citation type="submission" date="2015-08" db="EMBL/GenBank/DDBJ databases">
        <title>Comparative genomics of the Campylobacter concisus group.</title>
        <authorList>
            <person name="Yee E."/>
            <person name="Chapman M.H."/>
            <person name="Huynh S."/>
            <person name="Bono J.L."/>
            <person name="On S.L."/>
            <person name="St Leger J."/>
            <person name="Foster G."/>
            <person name="Parker C.T."/>
            <person name="Miller W.G."/>
        </authorList>
    </citation>
    <scope>NUCLEOTIDE SEQUENCE [LARGE SCALE GENOMIC DNA]</scope>
    <source>
        <strain evidence="10 11">RM9337</strain>
    </source>
</reference>
<accession>A0AAW3ZX71</accession>
<organism evidence="10 11">
    <name type="scientific">Campylobacter californiensis</name>
    <dbReference type="NCBI Taxonomy" id="1032243"/>
    <lineage>
        <taxon>Bacteria</taxon>
        <taxon>Pseudomonadati</taxon>
        <taxon>Campylobacterota</taxon>
        <taxon>Epsilonproteobacteria</taxon>
        <taxon>Campylobacterales</taxon>
        <taxon>Campylobacteraceae</taxon>
        <taxon>Campylobacter</taxon>
    </lineage>
</organism>
<comment type="similarity">
    <text evidence="6">Belongs to the exbB/tolQ family.</text>
</comment>
<dbReference type="InterPro" id="IPR002898">
    <property type="entry name" value="MotA_ExbB_proton_chnl"/>
</dbReference>
<dbReference type="GO" id="GO:0015031">
    <property type="term" value="P:protein transport"/>
    <property type="evidence" value="ECO:0007669"/>
    <property type="project" value="UniProtKB-KW"/>
</dbReference>
<name>A0AAW3ZX71_9BACT</name>
<evidence type="ECO:0000256" key="4">
    <source>
        <dbReference type="ARBA" id="ARBA00022989"/>
    </source>
</evidence>
<evidence type="ECO:0000313" key="12">
    <source>
        <dbReference type="Proteomes" id="UP001318760"/>
    </source>
</evidence>
<dbReference type="Proteomes" id="UP001318760">
    <property type="component" value="Unassembled WGS sequence"/>
</dbReference>
<comment type="subcellular location">
    <subcellularLocation>
        <location evidence="1">Cell inner membrane</location>
        <topology evidence="1">Multi-pass membrane protein</topology>
    </subcellularLocation>
    <subcellularLocation>
        <location evidence="6">Membrane</location>
        <topology evidence="6">Multi-pass membrane protein</topology>
    </subcellularLocation>
</comment>
<sequence length="442" mass="50665">MSVSNDFSDLALPQTKADRSIFVFFKIIFLPVATFVLALLAYLEVINFEMKAHTIVMMAIILIVAVIFTRHSAEYAYSIFRARGDDFRQSLKKFIVSHLLEISGLKKSRAGFNEFLDEYTRNFRNDNLASIGSAVFPMLGILGTFISIAMSMPSFSSGTAGELEKEIAILLNGVGTAFYVSIYGIFLALWWMFFEKIGISKFEKFANEQKELSREFFWQKDELEQLYMSAASSHFEDMKVMFTRVSNEEYFKRLDSVTEAKFSNFMQLEEAQQKIVAQASETLEQNVKILNKAASRQDEFIKIHSDILNAMSSFNDSLKELELKISTQYNRASELNESKMVSLDKSVAKFSENLKLFDLSLKEFSVKLLNEQNAAMKSFRQSIFDGVSEFKSVYEQEIKSSEREKERDVLIAELKKSVKEIDQEASLIIQKIENANLIDENR</sequence>
<evidence type="ECO:0000259" key="8">
    <source>
        <dbReference type="Pfam" id="PF01618"/>
    </source>
</evidence>
<dbReference type="GO" id="GO:0005886">
    <property type="term" value="C:plasma membrane"/>
    <property type="evidence" value="ECO:0007669"/>
    <property type="project" value="UniProtKB-SubCell"/>
</dbReference>
<evidence type="ECO:0000313" key="9">
    <source>
        <dbReference type="EMBL" id="MBE2986571.1"/>
    </source>
</evidence>
<feature type="transmembrane region" description="Helical" evidence="7">
    <location>
        <begin position="55"/>
        <end position="73"/>
    </location>
</feature>
<keyword evidence="3 7" id="KW-0812">Transmembrane</keyword>
<evidence type="ECO:0000313" key="11">
    <source>
        <dbReference type="Proteomes" id="UP000650616"/>
    </source>
</evidence>
<dbReference type="EMBL" id="JADBHS010000009">
    <property type="protein sequence ID" value="MBE2986571.1"/>
    <property type="molecule type" value="Genomic_DNA"/>
</dbReference>
<evidence type="ECO:0000256" key="5">
    <source>
        <dbReference type="ARBA" id="ARBA00023136"/>
    </source>
</evidence>
<feature type="transmembrane region" description="Helical" evidence="7">
    <location>
        <begin position="169"/>
        <end position="194"/>
    </location>
</feature>
<feature type="transmembrane region" description="Helical" evidence="7">
    <location>
        <begin position="128"/>
        <end position="149"/>
    </location>
</feature>
<proteinExistence type="inferred from homology"/>
<protein>
    <submittedName>
        <fullName evidence="10">MotA/TolQ/ExbB proton channel family protein</fullName>
    </submittedName>
</protein>
<gene>
    <name evidence="9" type="ORF">CCAL12919_05420</name>
    <name evidence="10" type="ORF">CCAL9337_06945</name>
</gene>
<reference evidence="9 12" key="2">
    <citation type="submission" date="2020-10" db="EMBL/GenBank/DDBJ databases">
        <title>Campylobacter californiensis sp. nov. isolated from cattle and feral swine in California.</title>
        <authorList>
            <person name="Miller W.G."/>
        </authorList>
    </citation>
    <scope>NUCLEOTIDE SEQUENCE [LARGE SCALE GENOMIC DNA]</scope>
    <source>
        <strain evidence="9 12">RM12919</strain>
    </source>
</reference>
<evidence type="ECO:0000313" key="10">
    <source>
        <dbReference type="EMBL" id="MBE3608459.1"/>
    </source>
</evidence>